<dbReference type="Proteomes" id="UP000029914">
    <property type="component" value="Chromosome"/>
</dbReference>
<dbReference type="KEGG" id="cdo:CDOO_02275"/>
<accession>A0A097IJ78</accession>
<reference evidence="1 2" key="1">
    <citation type="submission" date="2013-09" db="EMBL/GenBank/DDBJ databases">
        <title>Complete genome sequence of Corynebacterium doosanense CAU 212(T) (=DSM 45436(T)), isolated from activated sludge.</title>
        <authorList>
            <person name="Schaffert L."/>
            <person name="Albersmeier A."/>
            <person name="Kalinowski J."/>
            <person name="Ruckert C."/>
        </authorList>
    </citation>
    <scope>NUCLEOTIDE SEQUENCE [LARGE SCALE GENOMIC DNA]</scope>
    <source>
        <strain evidence="1 2">CAU 212</strain>
    </source>
</reference>
<dbReference type="RefSeq" id="WP_018021396.1">
    <property type="nucleotide sequence ID" value="NZ_AQUX01000002.1"/>
</dbReference>
<dbReference type="STRING" id="558173.CDOO_02275"/>
<sequence>MISPTSILRRPVCVTDPAALLVDLHRLLVEDDTARRAALLARVQILGRDPSHEALRELLGLEAVLPRGKARSRVVRVLAERGDTDPEWQQALMDWTIDEVHRVDDPWGERITLECRITSGREVLSLSVGADLTSGKVTGTTLQEDFPACAGARTEVSVEEAGGYLLRSDASTWLRRMLPRPLLPAHLDDVVIEEYIEFDRSWEARALGSDEVARDFVREVLVALVRETGFASRGCSSVRLGQILRELWRNSEVPLPQVFHQARGVRTYLSWLFGQNDAPADLVLRCFAAVDDEAFRTRWLLAELTYDDHTEDYFGQPVVSFDDAYFPPSGNWSWRREQEEGSDWEQVVDRAGGIDELLNIDTDPLPAEALDVSLLEREIVDRVTMWSDYIDEFLDVHPYPAEVRTACRRLLADVAAIQPKVFHRQCSDERGAAGIILAVFLLNEMTSPDDRLAAFFSLASPVSDRARGFLDKLGLLGGQRGHVRYLLATQRESLAKSAHVRTKSEPA</sequence>
<dbReference type="AlphaFoldDB" id="A0A097IJ78"/>
<keyword evidence="2" id="KW-1185">Reference proteome</keyword>
<dbReference type="EMBL" id="CP006764">
    <property type="protein sequence ID" value="AIT62196.1"/>
    <property type="molecule type" value="Genomic_DNA"/>
</dbReference>
<evidence type="ECO:0000313" key="1">
    <source>
        <dbReference type="EMBL" id="AIT62196.1"/>
    </source>
</evidence>
<proteinExistence type="predicted"/>
<dbReference type="OrthoDB" id="5182325at2"/>
<gene>
    <name evidence="1" type="ORF">CDOO_02275</name>
</gene>
<evidence type="ECO:0000313" key="2">
    <source>
        <dbReference type="Proteomes" id="UP000029914"/>
    </source>
</evidence>
<dbReference type="HOGENOM" id="CLU_537165_0_0_11"/>
<protein>
    <submittedName>
        <fullName evidence="1">Uncharacterized protein</fullName>
    </submittedName>
</protein>
<name>A0A097IJ78_9CORY</name>
<organism evidence="1 2">
    <name type="scientific">Corynebacterium doosanense CAU 212 = DSM 45436</name>
    <dbReference type="NCBI Taxonomy" id="558173"/>
    <lineage>
        <taxon>Bacteria</taxon>
        <taxon>Bacillati</taxon>
        <taxon>Actinomycetota</taxon>
        <taxon>Actinomycetes</taxon>
        <taxon>Mycobacteriales</taxon>
        <taxon>Corynebacteriaceae</taxon>
        <taxon>Corynebacterium</taxon>
    </lineage>
</organism>